<dbReference type="InterPro" id="IPR010987">
    <property type="entry name" value="Glutathione-S-Trfase_C-like"/>
</dbReference>
<dbReference type="SFLD" id="SFLDS00019">
    <property type="entry name" value="Glutathione_Transferase_(cytos"/>
    <property type="match status" value="1"/>
</dbReference>
<dbReference type="InterPro" id="IPR004045">
    <property type="entry name" value="Glutathione_S-Trfase_N"/>
</dbReference>
<dbReference type="Gene3D" id="3.40.30.10">
    <property type="entry name" value="Glutaredoxin"/>
    <property type="match status" value="1"/>
</dbReference>
<accession>A0A196S6Z9</accession>
<dbReference type="OrthoDB" id="420389at2759"/>
<dbReference type="PANTHER" id="PTHR11571:SF150">
    <property type="entry name" value="GLUTATHIONE S-TRANSFERASE"/>
    <property type="match status" value="1"/>
</dbReference>
<dbReference type="InterPro" id="IPR036249">
    <property type="entry name" value="Thioredoxin-like_sf"/>
</dbReference>
<dbReference type="PROSITE" id="PS50405">
    <property type="entry name" value="GST_CTER"/>
    <property type="match status" value="1"/>
</dbReference>
<dbReference type="PANTHER" id="PTHR11571">
    <property type="entry name" value="GLUTATHIONE S-TRANSFERASE"/>
    <property type="match status" value="1"/>
</dbReference>
<dbReference type="CDD" id="cd03039">
    <property type="entry name" value="GST_N_Sigma_like"/>
    <property type="match status" value="1"/>
</dbReference>
<dbReference type="InterPro" id="IPR036282">
    <property type="entry name" value="Glutathione-S-Trfase_C_sf"/>
</dbReference>
<evidence type="ECO:0000313" key="4">
    <source>
        <dbReference type="Proteomes" id="UP000078348"/>
    </source>
</evidence>
<evidence type="ECO:0000259" key="2">
    <source>
        <dbReference type="PROSITE" id="PS50405"/>
    </source>
</evidence>
<dbReference type="STRING" id="478820.A0A196S6Z9"/>
<feature type="domain" description="GST C-terminal" evidence="2">
    <location>
        <begin position="85"/>
        <end position="199"/>
    </location>
</feature>
<dbReference type="SUPFAM" id="SSF47616">
    <property type="entry name" value="GST C-terminal domain-like"/>
    <property type="match status" value="1"/>
</dbReference>
<organism evidence="3 4">
    <name type="scientific">Blastocystis sp. subtype 1 (strain ATCC 50177 / NandII)</name>
    <dbReference type="NCBI Taxonomy" id="478820"/>
    <lineage>
        <taxon>Eukaryota</taxon>
        <taxon>Sar</taxon>
        <taxon>Stramenopiles</taxon>
        <taxon>Bigyra</taxon>
        <taxon>Opalozoa</taxon>
        <taxon>Opalinata</taxon>
        <taxon>Blastocystidae</taxon>
        <taxon>Blastocystis</taxon>
    </lineage>
</organism>
<evidence type="ECO:0000259" key="1">
    <source>
        <dbReference type="PROSITE" id="PS50404"/>
    </source>
</evidence>
<dbReference type="SUPFAM" id="SSF52833">
    <property type="entry name" value="Thioredoxin-like"/>
    <property type="match status" value="1"/>
</dbReference>
<reference evidence="3 4" key="1">
    <citation type="submission" date="2016-05" db="EMBL/GenBank/DDBJ databases">
        <title>Nuclear genome of Blastocystis sp. subtype 1 NandII.</title>
        <authorList>
            <person name="Gentekaki E."/>
            <person name="Curtis B."/>
            <person name="Stairs C."/>
            <person name="Eme L."/>
            <person name="Herman E."/>
            <person name="Klimes V."/>
            <person name="Arias M.C."/>
            <person name="Elias M."/>
            <person name="Hilliou F."/>
            <person name="Klute M."/>
            <person name="Malik S.-B."/>
            <person name="Pightling A."/>
            <person name="Rachubinski R."/>
            <person name="Salas D."/>
            <person name="Schlacht A."/>
            <person name="Suga H."/>
            <person name="Archibald J."/>
            <person name="Ball S.G."/>
            <person name="Clark G."/>
            <person name="Dacks J."/>
            <person name="Van Der Giezen M."/>
            <person name="Tsaousis A."/>
            <person name="Roger A."/>
        </authorList>
    </citation>
    <scope>NUCLEOTIDE SEQUENCE [LARGE SCALE GENOMIC DNA]</scope>
    <source>
        <strain evidence="4">ATCC 50177 / NandII</strain>
    </source>
</reference>
<keyword evidence="4" id="KW-1185">Reference proteome</keyword>
<dbReference type="InterPro" id="IPR040079">
    <property type="entry name" value="Glutathione_S-Trfase"/>
</dbReference>
<dbReference type="EMBL" id="LXWW01000508">
    <property type="protein sequence ID" value="OAO12830.1"/>
    <property type="molecule type" value="Genomic_DNA"/>
</dbReference>
<dbReference type="AlphaFoldDB" id="A0A196S6Z9"/>
<dbReference type="GO" id="GO:0006749">
    <property type="term" value="P:glutathione metabolic process"/>
    <property type="evidence" value="ECO:0007669"/>
    <property type="project" value="TreeGrafter"/>
</dbReference>
<dbReference type="InterPro" id="IPR050213">
    <property type="entry name" value="GST_superfamily"/>
</dbReference>
<dbReference type="InterPro" id="IPR004046">
    <property type="entry name" value="GST_C"/>
</dbReference>
<dbReference type="GO" id="GO:0004364">
    <property type="term" value="F:glutathione transferase activity"/>
    <property type="evidence" value="ECO:0007669"/>
    <property type="project" value="TreeGrafter"/>
</dbReference>
<dbReference type="Gene3D" id="1.20.1050.10">
    <property type="match status" value="1"/>
</dbReference>
<evidence type="ECO:0000313" key="3">
    <source>
        <dbReference type="EMBL" id="OAO12830.1"/>
    </source>
</evidence>
<comment type="caution">
    <text evidence="3">The sequence shown here is derived from an EMBL/GenBank/DDBJ whole genome shotgun (WGS) entry which is preliminary data.</text>
</comment>
<name>A0A196S6Z9_BLAHN</name>
<dbReference type="Pfam" id="PF02798">
    <property type="entry name" value="GST_N"/>
    <property type="match status" value="1"/>
</dbReference>
<proteinExistence type="predicted"/>
<sequence length="199" mass="22674">MAELYYFKDAGRGEAIRLALALSGIEFKENSVNSSDWPAMKVKGLEDLSLPFGQLPLLKINGMNIVESTSILRYLSRKYITPDADEEMATTIDVMVEGWSEIISGYFAHLFSGPMVLYSWLYNECDSMLHHLETYYLRHNTKFFVSDTITVVDCIAVAAIENIMYDMPDVLKDHKGLTILMNNILTNEPIRRSLEERGM</sequence>
<feature type="domain" description="GST N-terminal" evidence="1">
    <location>
        <begin position="1"/>
        <end position="83"/>
    </location>
</feature>
<dbReference type="Proteomes" id="UP000078348">
    <property type="component" value="Unassembled WGS sequence"/>
</dbReference>
<dbReference type="Pfam" id="PF14497">
    <property type="entry name" value="GST_C_3"/>
    <property type="match status" value="1"/>
</dbReference>
<dbReference type="PROSITE" id="PS50404">
    <property type="entry name" value="GST_NTER"/>
    <property type="match status" value="1"/>
</dbReference>
<gene>
    <name evidence="3" type="ORF">AV274_5480</name>
</gene>
<protein>
    <submittedName>
        <fullName evidence="3">Hematopoietic prostaglandin D synthase-like protein</fullName>
    </submittedName>
</protein>